<keyword evidence="1" id="KW-1133">Transmembrane helix</keyword>
<organism evidence="2 3">
    <name type="scientific">Corynebacterium hansenii</name>
    <dbReference type="NCBI Taxonomy" id="394964"/>
    <lineage>
        <taxon>Bacteria</taxon>
        <taxon>Bacillati</taxon>
        <taxon>Actinomycetota</taxon>
        <taxon>Actinomycetes</taxon>
        <taxon>Mycobacteriales</taxon>
        <taxon>Corynebacteriaceae</taxon>
        <taxon>Corynebacterium</taxon>
    </lineage>
</organism>
<feature type="transmembrane region" description="Helical" evidence="1">
    <location>
        <begin position="85"/>
        <end position="107"/>
    </location>
</feature>
<keyword evidence="1" id="KW-0472">Membrane</keyword>
<protein>
    <submittedName>
        <fullName evidence="2">DUF3054 domain-containing protein</fullName>
    </submittedName>
</protein>
<comment type="caution">
    <text evidence="2">The sequence shown here is derived from an EMBL/GenBank/DDBJ whole genome shotgun (WGS) entry which is preliminary data.</text>
</comment>
<dbReference type="InterPro" id="IPR021414">
    <property type="entry name" value="DUF3054"/>
</dbReference>
<dbReference type="Pfam" id="PF11255">
    <property type="entry name" value="DUF3054"/>
    <property type="match status" value="1"/>
</dbReference>
<dbReference type="Proteomes" id="UP001595751">
    <property type="component" value="Unassembled WGS sequence"/>
</dbReference>
<evidence type="ECO:0000256" key="1">
    <source>
        <dbReference type="SAM" id="Phobius"/>
    </source>
</evidence>
<name>A0ABV7ZT95_9CORY</name>
<reference evidence="3" key="1">
    <citation type="journal article" date="2019" name="Int. J. Syst. Evol. Microbiol.">
        <title>The Global Catalogue of Microorganisms (GCM) 10K type strain sequencing project: providing services to taxonomists for standard genome sequencing and annotation.</title>
        <authorList>
            <consortium name="The Broad Institute Genomics Platform"/>
            <consortium name="The Broad Institute Genome Sequencing Center for Infectious Disease"/>
            <person name="Wu L."/>
            <person name="Ma J."/>
        </authorList>
    </citation>
    <scope>NUCLEOTIDE SEQUENCE [LARGE SCALE GENOMIC DNA]</scope>
    <source>
        <strain evidence="3">CCUG 53252</strain>
    </source>
</reference>
<gene>
    <name evidence="2" type="ORF">ACFORJ_10660</name>
</gene>
<evidence type="ECO:0000313" key="3">
    <source>
        <dbReference type="Proteomes" id="UP001595751"/>
    </source>
</evidence>
<proteinExistence type="predicted"/>
<feature type="transmembrane region" description="Helical" evidence="1">
    <location>
        <begin position="62"/>
        <end position="79"/>
    </location>
</feature>
<keyword evidence="3" id="KW-1185">Reference proteome</keyword>
<keyword evidence="1" id="KW-0812">Transmembrane</keyword>
<dbReference type="RefSeq" id="WP_290293537.1">
    <property type="nucleotide sequence ID" value="NZ_CP047211.1"/>
</dbReference>
<accession>A0ABV7ZT95</accession>
<sequence length="117" mass="12374">MDFFAIFAFAVLARLAHNTEADPFTLTNVLDTLWPFLVGGAIGHGICAAAKKHPLPIAPGGVIVWLATAATGLAIWGLRHGAVPHWSFIIVATVMSGLLLLGLRLVAKIVLKDRTPA</sequence>
<dbReference type="EMBL" id="JBHRZN010000003">
    <property type="protein sequence ID" value="MFC3850622.1"/>
    <property type="molecule type" value="Genomic_DNA"/>
</dbReference>
<evidence type="ECO:0000313" key="2">
    <source>
        <dbReference type="EMBL" id="MFC3850622.1"/>
    </source>
</evidence>
<feature type="transmembrane region" description="Helical" evidence="1">
    <location>
        <begin position="32"/>
        <end position="50"/>
    </location>
</feature>